<accession>A0A316ZCT7</accession>
<evidence type="ECO:0000256" key="1">
    <source>
        <dbReference type="ARBA" id="ARBA00022741"/>
    </source>
</evidence>
<evidence type="ECO:0000256" key="3">
    <source>
        <dbReference type="ARBA" id="ARBA00025768"/>
    </source>
</evidence>
<keyword evidence="2" id="KW-0067">ATP-binding</keyword>
<comment type="similarity">
    <text evidence="3">Belongs to the KTI12 family.</text>
</comment>
<reference evidence="5 6" key="1">
    <citation type="journal article" date="2018" name="Mol. Biol. Evol.">
        <title>Broad Genomic Sampling Reveals a Smut Pathogenic Ancestry of the Fungal Clade Ustilaginomycotina.</title>
        <authorList>
            <person name="Kijpornyongpan T."/>
            <person name="Mondo S.J."/>
            <person name="Barry K."/>
            <person name="Sandor L."/>
            <person name="Lee J."/>
            <person name="Lipzen A."/>
            <person name="Pangilinan J."/>
            <person name="LaButti K."/>
            <person name="Hainaut M."/>
            <person name="Henrissat B."/>
            <person name="Grigoriev I.V."/>
            <person name="Spatafora J.W."/>
            <person name="Aime M.C."/>
        </authorList>
    </citation>
    <scope>NUCLEOTIDE SEQUENCE [LARGE SCALE GENOMIC DNA]</scope>
    <source>
        <strain evidence="5 6">MCA 4186</strain>
    </source>
</reference>
<name>A0A316ZCT7_9BASI</name>
<proteinExistence type="inferred from homology"/>
<gene>
    <name evidence="5" type="ORF">FA09DRAFT_328755</name>
</gene>
<feature type="compositionally biased region" description="Low complexity" evidence="4">
    <location>
        <begin position="183"/>
        <end position="194"/>
    </location>
</feature>
<evidence type="ECO:0000313" key="6">
    <source>
        <dbReference type="Proteomes" id="UP000245946"/>
    </source>
</evidence>
<dbReference type="OrthoDB" id="9972657at2759"/>
<dbReference type="EMBL" id="KZ819288">
    <property type="protein sequence ID" value="PWN99351.1"/>
    <property type="molecule type" value="Genomic_DNA"/>
</dbReference>
<dbReference type="SUPFAM" id="SSF52540">
    <property type="entry name" value="P-loop containing nucleoside triphosphate hydrolases"/>
    <property type="match status" value="1"/>
</dbReference>
<dbReference type="InterPro" id="IPR013641">
    <property type="entry name" value="KTI12/PSTK"/>
</dbReference>
<dbReference type="GO" id="GO:0005524">
    <property type="term" value="F:ATP binding"/>
    <property type="evidence" value="ECO:0007669"/>
    <property type="project" value="UniProtKB-KW"/>
</dbReference>
<dbReference type="STRING" id="58919.A0A316ZCT7"/>
<feature type="region of interest" description="Disordered" evidence="4">
    <location>
        <begin position="178"/>
        <end position="213"/>
    </location>
</feature>
<dbReference type="PANTHER" id="PTHR12435">
    <property type="match status" value="1"/>
</dbReference>
<evidence type="ECO:0000256" key="2">
    <source>
        <dbReference type="ARBA" id="ARBA00022840"/>
    </source>
</evidence>
<dbReference type="Proteomes" id="UP000245946">
    <property type="component" value="Unassembled WGS sequence"/>
</dbReference>
<keyword evidence="1" id="KW-0547">Nucleotide-binding</keyword>
<evidence type="ECO:0000256" key="4">
    <source>
        <dbReference type="SAM" id="MobiDB-lite"/>
    </source>
</evidence>
<evidence type="ECO:0000313" key="5">
    <source>
        <dbReference type="EMBL" id="PWN99351.1"/>
    </source>
</evidence>
<dbReference type="Gene3D" id="3.40.50.300">
    <property type="entry name" value="P-loop containing nucleotide triphosphate hydrolases"/>
    <property type="match status" value="1"/>
</dbReference>
<protein>
    <submittedName>
        <fullName evidence="5">Chromatin associated protein KTI12</fullName>
    </submittedName>
</protein>
<dbReference type="RefSeq" id="XP_025599630.1">
    <property type="nucleotide sequence ID" value="XM_025741900.1"/>
</dbReference>
<dbReference type="GeneID" id="37269444"/>
<dbReference type="AlphaFoldDB" id="A0A316ZCT7"/>
<dbReference type="InterPro" id="IPR027417">
    <property type="entry name" value="P-loop_NTPase"/>
</dbReference>
<sequence>MALVIVSGLPCAGRSRRAQELRLAFESRISSSSSFSASSSSSASALRRVVVLTDDDISNTRTVFDTQAAEKPARAAYLSLVVRHLAPDALVLADGGAGTNIKGFRYQLWCAAREAGVRCISVLVATPPGECTSRNERRRQRGEEAYAAETLRELLLRFEEPSSTVRWDSPLFVLPSGGDEEAASSSNANALGADAGKDADSASSIPERSAAGAGLQAWEPAPLDDIWEAVSSGKSAKAPSVVAPLRSTTTNYLSLLESSTQGVLSSFSSALSSSAVPVLGGVVTLSLSGDALPLTLPPGRAPPTLAALQRLRRSFVRLHSTGASAISAIGAMVEQEANARGGGGEAAVARRFVQYIEETLPR</sequence>
<dbReference type="Pfam" id="PF08433">
    <property type="entry name" value="KTI12"/>
    <property type="match status" value="1"/>
</dbReference>
<keyword evidence="6" id="KW-1185">Reference proteome</keyword>
<organism evidence="5 6">
    <name type="scientific">Tilletiopsis washingtonensis</name>
    <dbReference type="NCBI Taxonomy" id="58919"/>
    <lineage>
        <taxon>Eukaryota</taxon>
        <taxon>Fungi</taxon>
        <taxon>Dikarya</taxon>
        <taxon>Basidiomycota</taxon>
        <taxon>Ustilaginomycotina</taxon>
        <taxon>Exobasidiomycetes</taxon>
        <taxon>Entylomatales</taxon>
        <taxon>Entylomatales incertae sedis</taxon>
        <taxon>Tilletiopsis</taxon>
    </lineage>
</organism>